<dbReference type="OrthoDB" id="4207219at2759"/>
<dbReference type="RefSeq" id="XP_002540699.1">
    <property type="nucleotide sequence ID" value="XM_002540653.1"/>
</dbReference>
<dbReference type="EMBL" id="CH476615">
    <property type="protein sequence ID" value="EEP75366.1"/>
    <property type="molecule type" value="Genomic_DNA"/>
</dbReference>
<dbReference type="InParanoid" id="C4JKZ7"/>
<dbReference type="AlphaFoldDB" id="C4JKZ7"/>
<dbReference type="eggNOG" id="ENOG502T564">
    <property type="taxonomic scope" value="Eukaryota"/>
</dbReference>
<name>C4JKZ7_UNCRE</name>
<dbReference type="InterPro" id="IPR024079">
    <property type="entry name" value="MetalloPept_cat_dom_sf"/>
</dbReference>
<dbReference type="HOGENOM" id="CLU_1001493_0_0_1"/>
<reference evidence="2" key="1">
    <citation type="journal article" date="2009" name="Genome Res.">
        <title>Comparative genomic analyses of the human fungal pathogens Coccidioides and their relatives.</title>
        <authorList>
            <person name="Sharpton T.J."/>
            <person name="Stajich J.E."/>
            <person name="Rounsley S.D."/>
            <person name="Gardner M.J."/>
            <person name="Wortman J.R."/>
            <person name="Jordar V.S."/>
            <person name="Maiti R."/>
            <person name="Kodira C.D."/>
            <person name="Neafsey D.E."/>
            <person name="Zeng Q."/>
            <person name="Hung C.-Y."/>
            <person name="McMahan C."/>
            <person name="Muszewska A."/>
            <person name="Grynberg M."/>
            <person name="Mandel M.A."/>
            <person name="Kellner E.M."/>
            <person name="Barker B.M."/>
            <person name="Galgiani J.N."/>
            <person name="Orbach M.J."/>
            <person name="Kirkland T.N."/>
            <person name="Cole G.T."/>
            <person name="Henn M.R."/>
            <person name="Birren B.W."/>
            <person name="Taylor J.W."/>
        </authorList>
    </citation>
    <scope>NUCLEOTIDE SEQUENCE [LARGE SCALE GENOMIC DNA]</scope>
    <source>
        <strain evidence="2">UAMH 1704</strain>
    </source>
</reference>
<organism evidence="1 2">
    <name type="scientific">Uncinocarpus reesii (strain UAMH 1704)</name>
    <dbReference type="NCBI Taxonomy" id="336963"/>
    <lineage>
        <taxon>Eukaryota</taxon>
        <taxon>Fungi</taxon>
        <taxon>Dikarya</taxon>
        <taxon>Ascomycota</taxon>
        <taxon>Pezizomycotina</taxon>
        <taxon>Eurotiomycetes</taxon>
        <taxon>Eurotiomycetidae</taxon>
        <taxon>Onygenales</taxon>
        <taxon>Onygenaceae</taxon>
        <taxon>Uncinocarpus</taxon>
    </lineage>
</organism>
<dbReference type="GeneID" id="8444862"/>
<accession>C4JKZ7</accession>
<dbReference type="OMA" id="HAIDPRN"/>
<dbReference type="VEuPathDB" id="FungiDB:UREG_00212"/>
<dbReference type="Gene3D" id="3.40.390.10">
    <property type="entry name" value="Collagenase (Catalytic Domain)"/>
    <property type="match status" value="1"/>
</dbReference>
<evidence type="ECO:0000313" key="2">
    <source>
        <dbReference type="Proteomes" id="UP000002058"/>
    </source>
</evidence>
<dbReference type="KEGG" id="ure:UREG_00212"/>
<dbReference type="GO" id="GO:0008237">
    <property type="term" value="F:metallopeptidase activity"/>
    <property type="evidence" value="ECO:0007669"/>
    <property type="project" value="InterPro"/>
</dbReference>
<sequence length="235" mass="26306">MAKYTLFRATLPDPQIGGIIKTLIGADETAAEAYKNVERETVATLEWMRVIVNEMGQFKGIGPNDQTMIKCGAADMVPIQHRPGFWFDREYPMMSPVRPATNRRMFCDPEVSAFTYIVDEPNGRPEAIVVICMQPDGPFWPHGRIRVASEWNEPLIEGESLDIFENHLSLTLLHEFMHAAGVEYFPPILPDDVGEAYGVGEISRLTTEQKRMNADGYALLATAIATMIPKPARAH</sequence>
<keyword evidence="2" id="KW-1185">Reference proteome</keyword>
<proteinExistence type="predicted"/>
<dbReference type="Proteomes" id="UP000002058">
    <property type="component" value="Unassembled WGS sequence"/>
</dbReference>
<protein>
    <submittedName>
        <fullName evidence="1">Uncharacterized protein</fullName>
    </submittedName>
</protein>
<evidence type="ECO:0000313" key="1">
    <source>
        <dbReference type="EMBL" id="EEP75366.1"/>
    </source>
</evidence>
<gene>
    <name evidence="1" type="ORF">UREG_00212</name>
</gene>